<keyword evidence="2" id="KW-1185">Reference proteome</keyword>
<accession>A0A2T3B166</accession>
<dbReference type="GeneID" id="36576225"/>
<protein>
    <recommendedName>
        <fullName evidence="3">MADS-box domain-containing protein</fullName>
    </recommendedName>
</protein>
<dbReference type="Proteomes" id="UP000241818">
    <property type="component" value="Unassembled WGS sequence"/>
</dbReference>
<name>A0A2T3B166_AMORE</name>
<gene>
    <name evidence="1" type="ORF">M430DRAFT_50371</name>
</gene>
<evidence type="ECO:0000313" key="2">
    <source>
        <dbReference type="Proteomes" id="UP000241818"/>
    </source>
</evidence>
<dbReference type="OrthoDB" id="3551822at2759"/>
<dbReference type="RefSeq" id="XP_024720649.1">
    <property type="nucleotide sequence ID" value="XM_024868144.1"/>
</dbReference>
<dbReference type="AlphaFoldDB" id="A0A2T3B166"/>
<sequence>MNGTDCDDFRLARNKSEQFRKARNNFFRRGNEICCKTEAEMLVLIKRKDKFYRFLSSGDLLHVSEAEIEANLAMARTPADMPEVTVKDTHVPAVPLKRRAESSLVVPLKRKATSPLVAPIEQEATYSPAVPEEQGSIPSPVVSTINQPVPSLAVSLRQWSTPPIVRRQVSSPTSFRARQSNVGHGPLVSLAASAFSRIKQMAAASSNQTYHPGR</sequence>
<evidence type="ECO:0008006" key="3">
    <source>
        <dbReference type="Google" id="ProtNLM"/>
    </source>
</evidence>
<dbReference type="InParanoid" id="A0A2T3B166"/>
<organism evidence="1 2">
    <name type="scientific">Amorphotheca resinae ATCC 22711</name>
    <dbReference type="NCBI Taxonomy" id="857342"/>
    <lineage>
        <taxon>Eukaryota</taxon>
        <taxon>Fungi</taxon>
        <taxon>Dikarya</taxon>
        <taxon>Ascomycota</taxon>
        <taxon>Pezizomycotina</taxon>
        <taxon>Leotiomycetes</taxon>
        <taxon>Helotiales</taxon>
        <taxon>Amorphothecaceae</taxon>
        <taxon>Amorphotheca</taxon>
    </lineage>
</organism>
<reference evidence="1 2" key="1">
    <citation type="journal article" date="2018" name="New Phytol.">
        <title>Comparative genomics and transcriptomics depict ericoid mycorrhizal fungi as versatile saprotrophs and plant mutualists.</title>
        <authorList>
            <person name="Martino E."/>
            <person name="Morin E."/>
            <person name="Grelet G.A."/>
            <person name="Kuo A."/>
            <person name="Kohler A."/>
            <person name="Daghino S."/>
            <person name="Barry K.W."/>
            <person name="Cichocki N."/>
            <person name="Clum A."/>
            <person name="Dockter R.B."/>
            <person name="Hainaut M."/>
            <person name="Kuo R.C."/>
            <person name="LaButti K."/>
            <person name="Lindahl B.D."/>
            <person name="Lindquist E.A."/>
            <person name="Lipzen A."/>
            <person name="Khouja H.R."/>
            <person name="Magnuson J."/>
            <person name="Murat C."/>
            <person name="Ohm R.A."/>
            <person name="Singer S.W."/>
            <person name="Spatafora J.W."/>
            <person name="Wang M."/>
            <person name="Veneault-Fourrey C."/>
            <person name="Henrissat B."/>
            <person name="Grigoriev I.V."/>
            <person name="Martin F.M."/>
            <person name="Perotto S."/>
        </authorList>
    </citation>
    <scope>NUCLEOTIDE SEQUENCE [LARGE SCALE GENOMIC DNA]</scope>
    <source>
        <strain evidence="1 2">ATCC 22711</strain>
    </source>
</reference>
<dbReference type="EMBL" id="KZ679011">
    <property type="protein sequence ID" value="PSS18297.1"/>
    <property type="molecule type" value="Genomic_DNA"/>
</dbReference>
<evidence type="ECO:0000313" key="1">
    <source>
        <dbReference type="EMBL" id="PSS18297.1"/>
    </source>
</evidence>
<proteinExistence type="predicted"/>